<dbReference type="OrthoDB" id="1435962at2"/>
<gene>
    <name evidence="1" type="ORF">ULMS_29550</name>
</gene>
<proteinExistence type="predicted"/>
<dbReference type="AlphaFoldDB" id="A0A5J4FXF9"/>
<evidence type="ECO:0000313" key="1">
    <source>
        <dbReference type="EMBL" id="GEQ87447.1"/>
    </source>
</evidence>
<comment type="caution">
    <text evidence="1">The sequence shown here is derived from an EMBL/GenBank/DDBJ whole genome shotgun (WGS) entry which is preliminary data.</text>
</comment>
<dbReference type="EMBL" id="BKCF01000017">
    <property type="protein sequence ID" value="GEQ87447.1"/>
    <property type="molecule type" value="Genomic_DNA"/>
</dbReference>
<protein>
    <recommendedName>
        <fullName evidence="3">DUF4145 domain-containing protein</fullName>
    </recommendedName>
</protein>
<evidence type="ECO:0008006" key="3">
    <source>
        <dbReference type="Google" id="ProtNLM"/>
    </source>
</evidence>
<reference evidence="1 2" key="1">
    <citation type="submission" date="2019-08" db="EMBL/GenBank/DDBJ databases">
        <title>Ulvibacter marinistellae sp. nov., isolated from a starfish, Patiria pectinifera.</title>
        <authorList>
            <person name="Kawano K."/>
            <person name="Ushijima N."/>
            <person name="Kihara M."/>
            <person name="Itoh H."/>
        </authorList>
    </citation>
    <scope>NUCLEOTIDE SEQUENCE [LARGE SCALE GENOMIC DNA]</scope>
    <source>
        <strain evidence="1 2">KK4</strain>
    </source>
</reference>
<organism evidence="1 2">
    <name type="scientific">Patiriisocius marinistellae</name>
    <dbReference type="NCBI Taxonomy" id="2494560"/>
    <lineage>
        <taxon>Bacteria</taxon>
        <taxon>Pseudomonadati</taxon>
        <taxon>Bacteroidota</taxon>
        <taxon>Flavobacteriia</taxon>
        <taxon>Flavobacteriales</taxon>
        <taxon>Flavobacteriaceae</taxon>
        <taxon>Patiriisocius</taxon>
    </lineage>
</organism>
<accession>A0A5J4FXF9</accession>
<name>A0A5J4FXF9_9FLAO</name>
<evidence type="ECO:0000313" key="2">
    <source>
        <dbReference type="Proteomes" id="UP000326994"/>
    </source>
</evidence>
<dbReference type="RefSeq" id="WP_151895366.1">
    <property type="nucleotide sequence ID" value="NZ_BKCF01000017.1"/>
</dbReference>
<sequence length="218" mass="24545">MNKELFKKQLEDIIEKFEEMGRKSQHNDLSDLPKADRQSLVTRGIASVHRISGTNSTYSLEIERIIQKQPHLHLHTSSVIGVVKAIKEDLELGYLQNLAEIVHSEVFSDFLEMAKYLNDNGYKNAAAVIAGSTLESHLRKVADKASVPFENNGRPIKANKLNADLTKAGAYELLDQKNVTAWLDLRNNAAHGNYDEYESEQVKLLISGVQDFITRIRA</sequence>
<keyword evidence="2" id="KW-1185">Reference proteome</keyword>
<dbReference type="Proteomes" id="UP000326994">
    <property type="component" value="Unassembled WGS sequence"/>
</dbReference>